<dbReference type="Proteomes" id="UP000609121">
    <property type="component" value="Unassembled WGS sequence"/>
</dbReference>
<dbReference type="SUPFAM" id="SSF48498">
    <property type="entry name" value="Tetracyclin repressor-like, C-terminal domain"/>
    <property type="match status" value="1"/>
</dbReference>
<sequence length="225" mass="24855">MDRIMAKKRNGPGRPGGQTNLSESILDVAEQMFADNGFAGTAMRHVAERIGATPALINYYFSNKETLFRAVFLRRAEKITEDRMARLAALEAAGGYCVEDLVRAFLEPTAALLDTAQGRSFLRLHSRLHMEPEEIAFALRRQVYQASTRAYAEAFARLLPDLPPRRVYHRVSLMVGAYLYAFSDTNRLGELTEGIGDGPLPGGEGDRMLQDVVEFVAAGMRASPG</sequence>
<dbReference type="Gene3D" id="1.10.357.10">
    <property type="entry name" value="Tetracycline Repressor, domain 2"/>
    <property type="match status" value="1"/>
</dbReference>
<keyword evidence="6" id="KW-1185">Reference proteome</keyword>
<keyword evidence="1 2" id="KW-0238">DNA-binding</keyword>
<evidence type="ECO:0000256" key="1">
    <source>
        <dbReference type="ARBA" id="ARBA00023125"/>
    </source>
</evidence>
<evidence type="ECO:0000256" key="3">
    <source>
        <dbReference type="SAM" id="MobiDB-lite"/>
    </source>
</evidence>
<dbReference type="InterPro" id="IPR041586">
    <property type="entry name" value="PsrA_TetR_C"/>
</dbReference>
<feature type="domain" description="HTH tetR-type" evidence="4">
    <location>
        <begin position="19"/>
        <end position="79"/>
    </location>
</feature>
<feature type="compositionally biased region" description="Basic residues" evidence="3">
    <location>
        <begin position="1"/>
        <end position="11"/>
    </location>
</feature>
<evidence type="ECO:0000256" key="2">
    <source>
        <dbReference type="PROSITE-ProRule" id="PRU00335"/>
    </source>
</evidence>
<dbReference type="PRINTS" id="PR00455">
    <property type="entry name" value="HTHTETR"/>
</dbReference>
<dbReference type="GO" id="GO:0000976">
    <property type="term" value="F:transcription cis-regulatory region binding"/>
    <property type="evidence" value="ECO:0007669"/>
    <property type="project" value="TreeGrafter"/>
</dbReference>
<dbReference type="InterPro" id="IPR050109">
    <property type="entry name" value="HTH-type_TetR-like_transc_reg"/>
</dbReference>
<proteinExistence type="predicted"/>
<dbReference type="PANTHER" id="PTHR30055:SF235">
    <property type="entry name" value="TRANSCRIPTIONAL REGULATORY PROTEIN"/>
    <property type="match status" value="1"/>
</dbReference>
<dbReference type="PANTHER" id="PTHR30055">
    <property type="entry name" value="HTH-TYPE TRANSCRIPTIONAL REGULATOR RUTR"/>
    <property type="match status" value="1"/>
</dbReference>
<dbReference type="SUPFAM" id="SSF46689">
    <property type="entry name" value="Homeodomain-like"/>
    <property type="match status" value="1"/>
</dbReference>
<accession>A0A8J6ZCI0</accession>
<dbReference type="InterPro" id="IPR036271">
    <property type="entry name" value="Tet_transcr_reg_TetR-rel_C_sf"/>
</dbReference>
<dbReference type="InterPro" id="IPR001647">
    <property type="entry name" value="HTH_TetR"/>
</dbReference>
<comment type="caution">
    <text evidence="5">The sequence shown here is derived from an EMBL/GenBank/DDBJ whole genome shotgun (WGS) entry which is preliminary data.</text>
</comment>
<dbReference type="GO" id="GO:0003700">
    <property type="term" value="F:DNA-binding transcription factor activity"/>
    <property type="evidence" value="ECO:0007669"/>
    <property type="project" value="TreeGrafter"/>
</dbReference>
<feature type="DNA-binding region" description="H-T-H motif" evidence="2">
    <location>
        <begin position="42"/>
        <end position="61"/>
    </location>
</feature>
<dbReference type="Pfam" id="PF00440">
    <property type="entry name" value="TetR_N"/>
    <property type="match status" value="1"/>
</dbReference>
<name>A0A8J6ZCI0_9RHOB</name>
<dbReference type="PROSITE" id="PS50977">
    <property type="entry name" value="HTH_TETR_2"/>
    <property type="match status" value="1"/>
</dbReference>
<organism evidence="5 6">
    <name type="scientific">Mangrovicoccus algicola</name>
    <dbReference type="NCBI Taxonomy" id="2771008"/>
    <lineage>
        <taxon>Bacteria</taxon>
        <taxon>Pseudomonadati</taxon>
        <taxon>Pseudomonadota</taxon>
        <taxon>Alphaproteobacteria</taxon>
        <taxon>Rhodobacterales</taxon>
        <taxon>Paracoccaceae</taxon>
        <taxon>Mangrovicoccus</taxon>
    </lineage>
</organism>
<evidence type="ECO:0000313" key="6">
    <source>
        <dbReference type="Proteomes" id="UP000609121"/>
    </source>
</evidence>
<feature type="region of interest" description="Disordered" evidence="3">
    <location>
        <begin position="1"/>
        <end position="21"/>
    </location>
</feature>
<evidence type="ECO:0000313" key="5">
    <source>
        <dbReference type="EMBL" id="MBE3639881.1"/>
    </source>
</evidence>
<dbReference type="Pfam" id="PF17939">
    <property type="entry name" value="TetR_C_30"/>
    <property type="match status" value="1"/>
</dbReference>
<dbReference type="InterPro" id="IPR009057">
    <property type="entry name" value="Homeodomain-like_sf"/>
</dbReference>
<reference evidence="5" key="1">
    <citation type="submission" date="2020-09" db="EMBL/GenBank/DDBJ databases">
        <title>A novel bacterium of genus Mangrovicoccus, isolated from South China Sea.</title>
        <authorList>
            <person name="Huang H."/>
            <person name="Mo K."/>
            <person name="Hu Y."/>
        </authorList>
    </citation>
    <scope>NUCLEOTIDE SEQUENCE</scope>
    <source>
        <strain evidence="5">HB182678</strain>
    </source>
</reference>
<gene>
    <name evidence="5" type="ORF">ICN82_16890</name>
</gene>
<protein>
    <submittedName>
        <fullName evidence="5">TetR/AcrR family transcriptional regulator</fullName>
    </submittedName>
</protein>
<evidence type="ECO:0000259" key="4">
    <source>
        <dbReference type="PROSITE" id="PS50977"/>
    </source>
</evidence>
<dbReference type="EMBL" id="JACVXA010000062">
    <property type="protein sequence ID" value="MBE3639881.1"/>
    <property type="molecule type" value="Genomic_DNA"/>
</dbReference>
<dbReference type="AlphaFoldDB" id="A0A8J6ZCI0"/>